<proteinExistence type="predicted"/>
<reference evidence="2 3" key="1">
    <citation type="journal article" date="2022" name="Nat. Microbiol.">
        <title>The microbiome of a bacterivorous marine choanoflagellate contains a resource-demanding obligate bacterial associate.</title>
        <authorList>
            <person name="Needham D.M."/>
            <person name="Poirier C."/>
            <person name="Bachy C."/>
            <person name="George E.E."/>
            <person name="Wilken S."/>
            <person name="Yung C.C.M."/>
            <person name="Limardo A.J."/>
            <person name="Morando M."/>
            <person name="Sudek L."/>
            <person name="Malmstrom R.R."/>
            <person name="Keeling P.J."/>
            <person name="Santoro A.E."/>
            <person name="Worden A.Z."/>
        </authorList>
    </citation>
    <scope>NUCLEOTIDE SEQUENCE [LARGE SCALE GENOMIC DNA]</scope>
    <source>
        <strain evidence="2 3">Comchoano-2</strain>
    </source>
</reference>
<gene>
    <name evidence="2" type="ORF">MKS91_04075</name>
</gene>
<feature type="transmembrane region" description="Helical" evidence="1">
    <location>
        <begin position="45"/>
        <end position="64"/>
    </location>
</feature>
<keyword evidence="3" id="KW-1185">Reference proteome</keyword>
<dbReference type="RefSeq" id="WP_258569568.1">
    <property type="nucleotide sequence ID" value="NZ_JAKUDN010000002.1"/>
</dbReference>
<comment type="caution">
    <text evidence="2">The sequence shown here is derived from an EMBL/GenBank/DDBJ whole genome shotgun (WGS) entry which is preliminary data.</text>
</comment>
<keyword evidence="1" id="KW-0812">Transmembrane</keyword>
<organism evidence="2 3">
    <name type="scientific">Candidatus Synchoanobacter obligatus</name>
    <dbReference type="NCBI Taxonomy" id="2919597"/>
    <lineage>
        <taxon>Bacteria</taxon>
        <taxon>Pseudomonadati</taxon>
        <taxon>Pseudomonadota</taxon>
        <taxon>Gammaproteobacteria</taxon>
        <taxon>Candidatus Comchoanobacterales</taxon>
        <taxon>Candidatus Comchoanobacteraceae</taxon>
        <taxon>Candidatus Synchoanobacter</taxon>
    </lineage>
</organism>
<dbReference type="InterPro" id="IPR018687">
    <property type="entry name" value="DUF2177_membr"/>
</dbReference>
<keyword evidence="1" id="KW-1133">Transmembrane helix</keyword>
<sequence length="126" mass="14073">MDIMRGLGIAVYFLLADAVWITQFATKQYRDALGEFLVMPTGMPLAVGLCLVYGLLLLGLFYFVLVEGSGLMSAIIFGFVVYGVYGLTNWLILDRWTASLVLLDFLWGGFLYGSSWYLASVINYLK</sequence>
<accession>A0ABT1L6F2</accession>
<feature type="transmembrane region" description="Helical" evidence="1">
    <location>
        <begin position="105"/>
        <end position="125"/>
    </location>
</feature>
<protein>
    <submittedName>
        <fullName evidence="2">DUF2177 family protein</fullName>
    </submittedName>
</protein>
<name>A0ABT1L6F2_9GAMM</name>
<evidence type="ECO:0000313" key="2">
    <source>
        <dbReference type="EMBL" id="MCP8352463.1"/>
    </source>
</evidence>
<keyword evidence="1" id="KW-0472">Membrane</keyword>
<feature type="transmembrane region" description="Helical" evidence="1">
    <location>
        <begin position="71"/>
        <end position="93"/>
    </location>
</feature>
<dbReference type="Pfam" id="PF09945">
    <property type="entry name" value="DUF2177"/>
    <property type="match status" value="1"/>
</dbReference>
<evidence type="ECO:0000313" key="3">
    <source>
        <dbReference type="Proteomes" id="UP001320768"/>
    </source>
</evidence>
<dbReference type="Proteomes" id="UP001320768">
    <property type="component" value="Unassembled WGS sequence"/>
</dbReference>
<feature type="transmembrane region" description="Helical" evidence="1">
    <location>
        <begin position="7"/>
        <end position="25"/>
    </location>
</feature>
<dbReference type="EMBL" id="JAKUDN010000002">
    <property type="protein sequence ID" value="MCP8352463.1"/>
    <property type="molecule type" value="Genomic_DNA"/>
</dbReference>
<evidence type="ECO:0000256" key="1">
    <source>
        <dbReference type="SAM" id="Phobius"/>
    </source>
</evidence>